<keyword evidence="3" id="KW-1185">Reference proteome</keyword>
<protein>
    <recommendedName>
        <fullName evidence="4">Lipoprotein</fullName>
    </recommendedName>
</protein>
<dbReference type="PATRIC" id="fig|405446.3.peg.2729"/>
<dbReference type="PROSITE" id="PS51257">
    <property type="entry name" value="PROKAR_LIPOPROTEIN"/>
    <property type="match status" value="1"/>
</dbReference>
<evidence type="ECO:0000256" key="1">
    <source>
        <dbReference type="SAM" id="Coils"/>
    </source>
</evidence>
<sequence>MKHLSLLILPLLLGLAACKPQPPETERRPDPQATALRDAMSKDLEQAKAAAAATEDAAKAQKAALDAAEGASSQ</sequence>
<organism evidence="2 3">
    <name type="scientific">Stenotrophomonas terrae</name>
    <dbReference type="NCBI Taxonomy" id="405446"/>
    <lineage>
        <taxon>Bacteria</taxon>
        <taxon>Pseudomonadati</taxon>
        <taxon>Pseudomonadota</taxon>
        <taxon>Gammaproteobacteria</taxon>
        <taxon>Lysobacterales</taxon>
        <taxon>Lysobacteraceae</taxon>
        <taxon>Stenotrophomonas</taxon>
    </lineage>
</organism>
<evidence type="ECO:0000313" key="2">
    <source>
        <dbReference type="EMBL" id="KRG65845.1"/>
    </source>
</evidence>
<dbReference type="EMBL" id="LDJJ01000051">
    <property type="protein sequence ID" value="KRG65845.1"/>
    <property type="molecule type" value="Genomic_DNA"/>
</dbReference>
<dbReference type="RefSeq" id="WP_057629561.1">
    <property type="nucleotide sequence ID" value="NZ_LDJJ01000051.1"/>
</dbReference>
<accession>A0A0R0C915</accession>
<proteinExistence type="predicted"/>
<keyword evidence="1" id="KW-0175">Coiled coil</keyword>
<dbReference type="AlphaFoldDB" id="A0A0R0C915"/>
<name>A0A0R0C915_9GAMM</name>
<evidence type="ECO:0000313" key="3">
    <source>
        <dbReference type="Proteomes" id="UP000051863"/>
    </source>
</evidence>
<reference evidence="2 3" key="1">
    <citation type="submission" date="2015-05" db="EMBL/GenBank/DDBJ databases">
        <title>Genome sequencing and analysis of members of genus Stenotrophomonas.</title>
        <authorList>
            <person name="Patil P.P."/>
            <person name="Midha S."/>
            <person name="Patil P.B."/>
        </authorList>
    </citation>
    <scope>NUCLEOTIDE SEQUENCE [LARGE SCALE GENOMIC DNA]</scope>
    <source>
        <strain evidence="2 3">DSM 18941</strain>
    </source>
</reference>
<evidence type="ECO:0008006" key="4">
    <source>
        <dbReference type="Google" id="ProtNLM"/>
    </source>
</evidence>
<feature type="coiled-coil region" evidence="1">
    <location>
        <begin position="37"/>
        <end position="64"/>
    </location>
</feature>
<comment type="caution">
    <text evidence="2">The sequence shown here is derived from an EMBL/GenBank/DDBJ whole genome shotgun (WGS) entry which is preliminary data.</text>
</comment>
<gene>
    <name evidence="2" type="ORF">ABB27_14900</name>
</gene>
<dbReference type="Proteomes" id="UP000051863">
    <property type="component" value="Unassembled WGS sequence"/>
</dbReference>